<dbReference type="AlphaFoldDB" id="A0A3G8M2S4"/>
<proteinExistence type="predicted"/>
<organism evidence="1 2">
    <name type="scientific">Methylocystis rosea</name>
    <dbReference type="NCBI Taxonomy" id="173366"/>
    <lineage>
        <taxon>Bacteria</taxon>
        <taxon>Pseudomonadati</taxon>
        <taxon>Pseudomonadota</taxon>
        <taxon>Alphaproteobacteria</taxon>
        <taxon>Hyphomicrobiales</taxon>
        <taxon>Methylocystaceae</taxon>
        <taxon>Methylocystis</taxon>
    </lineage>
</organism>
<evidence type="ECO:0000313" key="2">
    <source>
        <dbReference type="Proteomes" id="UP000273982"/>
    </source>
</evidence>
<dbReference type="InterPro" id="IPR009394">
    <property type="entry name" value="MmcB-like"/>
</dbReference>
<evidence type="ECO:0000313" key="1">
    <source>
        <dbReference type="EMBL" id="AZG76263.1"/>
    </source>
</evidence>
<reference evidence="1 2" key="1">
    <citation type="submission" date="2018-11" db="EMBL/GenBank/DDBJ databases">
        <title>Genome squencing of methanotrophic bacteria isolated from alkaline groundwater in Korea.</title>
        <authorList>
            <person name="Nguyen L.N."/>
        </authorList>
    </citation>
    <scope>NUCLEOTIDE SEQUENCE [LARGE SCALE GENOMIC DNA]</scope>
    <source>
        <strain evidence="1 2">GW6</strain>
    </source>
</reference>
<protein>
    <submittedName>
        <fullName evidence="1">DNA repair protein MmcB-related protein</fullName>
    </submittedName>
</protein>
<accession>A0A3G8M2S4</accession>
<dbReference type="Proteomes" id="UP000273982">
    <property type="component" value="Chromosome"/>
</dbReference>
<name>A0A3G8M2S4_9HYPH</name>
<dbReference type="RefSeq" id="WP_018408099.1">
    <property type="nucleotide sequence ID" value="NZ_CP034086.1"/>
</dbReference>
<dbReference type="Pfam" id="PF06319">
    <property type="entry name" value="MmcB-like"/>
    <property type="match status" value="1"/>
</dbReference>
<gene>
    <name evidence="1" type="ORF">EHO51_05700</name>
</gene>
<sequence length="157" mass="17071">MTAILVEGATALESRADATKCVARGARRYLRACGFSVVCEAPLPNGRRADLIALASDGVLRIVEVKSSYADFRADLKWPQYRGFCDRFYFAIPASLDPAIFPNDAGLIVADAHGALLTREAPAFPLAPARRRSMLLRFAAMAADRYCLLAFGDEQAN</sequence>
<dbReference type="PIRSF" id="PIRSF031796">
    <property type="entry name" value="UPC031796"/>
    <property type="match status" value="1"/>
</dbReference>
<dbReference type="KEGG" id="mros:EHO51_05700"/>
<dbReference type="EMBL" id="CP034086">
    <property type="protein sequence ID" value="AZG76263.1"/>
    <property type="molecule type" value="Genomic_DNA"/>
</dbReference>